<dbReference type="SUPFAM" id="SSF52172">
    <property type="entry name" value="CheY-like"/>
    <property type="match status" value="1"/>
</dbReference>
<keyword evidence="1 2" id="KW-0597">Phosphoprotein</keyword>
<reference evidence="4" key="1">
    <citation type="submission" date="2016-01" db="EMBL/GenBank/DDBJ databases">
        <authorList>
            <person name="Peeters C."/>
        </authorList>
    </citation>
    <scope>NUCLEOTIDE SEQUENCE</scope>
    <source>
        <strain evidence="4">LMG 29321</strain>
    </source>
</reference>
<gene>
    <name evidence="4" type="ORF">AWB78_08353</name>
</gene>
<keyword evidence="5" id="KW-1185">Reference proteome</keyword>
<evidence type="ECO:0000313" key="4">
    <source>
        <dbReference type="EMBL" id="SAL06986.1"/>
    </source>
</evidence>
<evidence type="ECO:0000313" key="5">
    <source>
        <dbReference type="Proteomes" id="UP000071859"/>
    </source>
</evidence>
<dbReference type="InterPro" id="IPR011006">
    <property type="entry name" value="CheY-like_superfamily"/>
</dbReference>
<dbReference type="PANTHER" id="PTHR44591">
    <property type="entry name" value="STRESS RESPONSE REGULATOR PROTEIN 1"/>
    <property type="match status" value="1"/>
</dbReference>
<dbReference type="Gene3D" id="3.40.50.2300">
    <property type="match status" value="1"/>
</dbReference>
<dbReference type="PROSITE" id="PS50110">
    <property type="entry name" value="RESPONSE_REGULATORY"/>
    <property type="match status" value="1"/>
</dbReference>
<organism evidence="4 5">
    <name type="scientific">Caballeronia calidae</name>
    <dbReference type="NCBI Taxonomy" id="1777139"/>
    <lineage>
        <taxon>Bacteria</taxon>
        <taxon>Pseudomonadati</taxon>
        <taxon>Pseudomonadota</taxon>
        <taxon>Betaproteobacteria</taxon>
        <taxon>Burkholderiales</taxon>
        <taxon>Burkholderiaceae</taxon>
        <taxon>Caballeronia</taxon>
    </lineage>
</organism>
<dbReference type="EMBL" id="FCOX02000153">
    <property type="protein sequence ID" value="SAL06986.1"/>
    <property type="molecule type" value="Genomic_DNA"/>
</dbReference>
<dbReference type="PANTHER" id="PTHR44591:SF19">
    <property type="entry name" value="TWO-COMPONENT RESPONSE REGULATOR-RELATED"/>
    <property type="match status" value="1"/>
</dbReference>
<accession>A0A158EKS4</accession>
<comment type="caution">
    <text evidence="4">The sequence shown here is derived from an EMBL/GenBank/DDBJ whole genome shotgun (WGS) entry which is preliminary data.</text>
</comment>
<dbReference type="OrthoDB" id="5697380at2"/>
<protein>
    <submittedName>
        <fullName evidence="4">Response regulator receiver domain-containing protein</fullName>
    </submittedName>
</protein>
<evidence type="ECO:0000256" key="2">
    <source>
        <dbReference type="PROSITE-ProRule" id="PRU00169"/>
    </source>
</evidence>
<dbReference type="InterPro" id="IPR001789">
    <property type="entry name" value="Sig_transdc_resp-reg_receiver"/>
</dbReference>
<dbReference type="InterPro" id="IPR050595">
    <property type="entry name" value="Bact_response_regulator"/>
</dbReference>
<proteinExistence type="predicted"/>
<evidence type="ECO:0000256" key="1">
    <source>
        <dbReference type="ARBA" id="ARBA00022553"/>
    </source>
</evidence>
<feature type="domain" description="Response regulatory" evidence="3">
    <location>
        <begin position="14"/>
        <end position="167"/>
    </location>
</feature>
<dbReference type="RefSeq" id="WP_062612815.1">
    <property type="nucleotide sequence ID" value="NZ_FCOX02000153.1"/>
</dbReference>
<dbReference type="Pfam" id="PF00072">
    <property type="entry name" value="Response_reg"/>
    <property type="match status" value="1"/>
</dbReference>
<dbReference type="GO" id="GO:0000160">
    <property type="term" value="P:phosphorelay signal transduction system"/>
    <property type="evidence" value="ECO:0007669"/>
    <property type="project" value="InterPro"/>
</dbReference>
<feature type="modified residue" description="4-aspartylphosphate" evidence="2">
    <location>
        <position position="104"/>
    </location>
</feature>
<evidence type="ECO:0000259" key="3">
    <source>
        <dbReference type="PROSITE" id="PS50110"/>
    </source>
</evidence>
<dbReference type="AlphaFoldDB" id="A0A158EKS4"/>
<dbReference type="Proteomes" id="UP000071859">
    <property type="component" value="Unassembled WGS sequence"/>
</dbReference>
<name>A0A158EKS4_9BURK</name>
<sequence>MKKLEIAPFLFPTTVVFVDDSARFLANLALQLDEKLAFRLFDSPKHALEAINQQSGLHTRAQFFARHEAEDPGAHELIKMSVESIGQQIHDTQRFARISTVVVDYDMPGMNGLEFCRNIQNPNIKKIVLTGVADEQVAVKSFNEGLIDCFLQKQSPEVVQVLTQTLKNLQHAYFERQWQALADTLEVTDFKFLRDARLAQVIQQIFTAREIIEHYICARPDGLMMLNSRGKAARLIVYTEQTLQALREIARDQDAPPEFIAAIDQGHTLPFFPSADGNYQPRFEPWQAYMHPAQVVHGDTTYTYAVVDHIEYDVPLPFDHYLDYLDQQP</sequence>